<feature type="non-terminal residue" evidence="3">
    <location>
        <position position="636"/>
    </location>
</feature>
<keyword evidence="4" id="KW-1185">Reference proteome</keyword>
<name>A0A1I3QSJ0_9RHOB</name>
<evidence type="ECO:0000313" key="3">
    <source>
        <dbReference type="EMBL" id="SFJ36086.1"/>
    </source>
</evidence>
<gene>
    <name evidence="3" type="ORF">SAMN05216258_1561</name>
</gene>
<dbReference type="Pfam" id="PF12770">
    <property type="entry name" value="CHAT"/>
    <property type="match status" value="1"/>
</dbReference>
<feature type="domain" description="CHAT" evidence="2">
    <location>
        <begin position="233"/>
        <end position="525"/>
    </location>
</feature>
<reference evidence="3 4" key="1">
    <citation type="submission" date="2016-10" db="EMBL/GenBank/DDBJ databases">
        <authorList>
            <person name="de Groot N.N."/>
        </authorList>
    </citation>
    <scope>NUCLEOTIDE SEQUENCE [LARGE SCALE GENOMIC DNA]</scope>
    <source>
        <strain evidence="3 4">CGMCC 1.11030</strain>
    </source>
</reference>
<evidence type="ECO:0000256" key="1">
    <source>
        <dbReference type="SAM" id="MobiDB-lite"/>
    </source>
</evidence>
<feature type="region of interest" description="Disordered" evidence="1">
    <location>
        <begin position="579"/>
        <end position="636"/>
    </location>
</feature>
<protein>
    <submittedName>
        <fullName evidence="3">CHAT domain-containing protein</fullName>
    </submittedName>
</protein>
<evidence type="ECO:0000313" key="4">
    <source>
        <dbReference type="Proteomes" id="UP000199377"/>
    </source>
</evidence>
<feature type="compositionally biased region" description="Basic and acidic residues" evidence="1">
    <location>
        <begin position="582"/>
        <end position="592"/>
    </location>
</feature>
<accession>A0A1I3QSJ0</accession>
<dbReference type="InterPro" id="IPR024983">
    <property type="entry name" value="CHAT_dom"/>
</dbReference>
<organism evidence="3 4">
    <name type="scientific">Albimonas pacifica</name>
    <dbReference type="NCBI Taxonomy" id="1114924"/>
    <lineage>
        <taxon>Bacteria</taxon>
        <taxon>Pseudomonadati</taxon>
        <taxon>Pseudomonadota</taxon>
        <taxon>Alphaproteobacteria</taxon>
        <taxon>Rhodobacterales</taxon>
        <taxon>Paracoccaceae</taxon>
        <taxon>Albimonas</taxon>
    </lineage>
</organism>
<evidence type="ECO:0000259" key="2">
    <source>
        <dbReference type="Pfam" id="PF12770"/>
    </source>
</evidence>
<sequence>LSGDREALALALEGWRAALEVRTTEAAPDLHLQTARSLARRLFDEGAYPEVVSVLDVALGATRAILSDPKKARDAREQAAERASGLAGLRAWAGLETGEPAAAALEALELGRARLLALALAGTGEDAPAPRTASQLRAAIPSGAAAVVPFATPAGAKAFVLRGGLPAGGAAAVDEADLLDLPGLDEAGLRELLYGPADERAITGYLGAYNRLQEGIAEKDPGAFSPFAAAAQAALARLGDLLLAPADARLRALGLAPGAPVVLLLPGLLSVLPLAAAPVPAAPDLGRPAESFGDRWTVSLAPCFEALIAARDRAAAWAAEGARTRLLAALDPAVIRPDPETGRPERHAPLALAAAEDALLRRRARPGEAPVVLRGAEATAAALLAALPRADLFHYSGHGSYKPGRPRDSQLVTAGDDPDDVLTVARLVEAHERGALRLRLAILSGCETNLVGLSRTQDEFVGLPAAFLEAGAAAVLASHWPVLDHAAFLFARRFHEVLDLAPGPGGEPAFGPAPAAREAARWLRELTVGELLDLFETVPQPAGAEAPAGCAWLELSRPRGAAHIRPTGVQAEPLHHGAFLKKGPEMKARDPVPSRPASPRRDPVLGTSGTRLVLQPPAHGAPLDLDAKPYANPVHW</sequence>
<feature type="non-terminal residue" evidence="3">
    <location>
        <position position="1"/>
    </location>
</feature>
<dbReference type="EMBL" id="FOQH01000056">
    <property type="protein sequence ID" value="SFJ36086.1"/>
    <property type="molecule type" value="Genomic_DNA"/>
</dbReference>
<dbReference type="Proteomes" id="UP000199377">
    <property type="component" value="Unassembled WGS sequence"/>
</dbReference>
<dbReference type="AlphaFoldDB" id="A0A1I3QSJ0"/>
<proteinExistence type="predicted"/>